<name>A0A397IJE9_9GLOM</name>
<evidence type="ECO:0000313" key="2">
    <source>
        <dbReference type="EMBL" id="RHZ76159.1"/>
    </source>
</evidence>
<protein>
    <submittedName>
        <fullName evidence="2">Uncharacterized protein</fullName>
    </submittedName>
</protein>
<gene>
    <name evidence="2" type="ORF">Glove_202g56</name>
</gene>
<sequence length="159" mass="17587">MKNSNTVPEQIDLQTVNVSTSDISNNTSNSDNTLDLLSEHNLVQSKETKSQVSNSIKLPEDVDNDSAEILNFVKRISKERSKDDLASKLDQSKIKSPCPEPKLSTDQADTDSMSLQNLKKTLLNSIFIKQILNIPVDIDLTPSSLPHLTYLFGKAEKTG</sequence>
<comment type="caution">
    <text evidence="2">The sequence shown here is derived from an EMBL/GenBank/DDBJ whole genome shotgun (WGS) entry which is preliminary data.</text>
</comment>
<evidence type="ECO:0000313" key="3">
    <source>
        <dbReference type="Proteomes" id="UP000266861"/>
    </source>
</evidence>
<dbReference type="AlphaFoldDB" id="A0A397IJE9"/>
<evidence type="ECO:0000256" key="1">
    <source>
        <dbReference type="SAM" id="MobiDB-lite"/>
    </source>
</evidence>
<dbReference type="Proteomes" id="UP000266861">
    <property type="component" value="Unassembled WGS sequence"/>
</dbReference>
<feature type="region of interest" description="Disordered" evidence="1">
    <location>
        <begin position="80"/>
        <end position="108"/>
    </location>
</feature>
<dbReference type="EMBL" id="PQFF01000189">
    <property type="protein sequence ID" value="RHZ76159.1"/>
    <property type="molecule type" value="Genomic_DNA"/>
</dbReference>
<reference evidence="2 3" key="1">
    <citation type="submission" date="2018-08" db="EMBL/GenBank/DDBJ databases">
        <title>Genome and evolution of the arbuscular mycorrhizal fungus Diversispora epigaea (formerly Glomus versiforme) and its bacterial endosymbionts.</title>
        <authorList>
            <person name="Sun X."/>
            <person name="Fei Z."/>
            <person name="Harrison M."/>
        </authorList>
    </citation>
    <scope>NUCLEOTIDE SEQUENCE [LARGE SCALE GENOMIC DNA]</scope>
    <source>
        <strain evidence="2 3">IT104</strain>
    </source>
</reference>
<proteinExistence type="predicted"/>
<feature type="compositionally biased region" description="Basic and acidic residues" evidence="1">
    <location>
        <begin position="80"/>
        <end position="93"/>
    </location>
</feature>
<keyword evidence="3" id="KW-1185">Reference proteome</keyword>
<accession>A0A397IJE9</accession>
<organism evidence="2 3">
    <name type="scientific">Diversispora epigaea</name>
    <dbReference type="NCBI Taxonomy" id="1348612"/>
    <lineage>
        <taxon>Eukaryota</taxon>
        <taxon>Fungi</taxon>
        <taxon>Fungi incertae sedis</taxon>
        <taxon>Mucoromycota</taxon>
        <taxon>Glomeromycotina</taxon>
        <taxon>Glomeromycetes</taxon>
        <taxon>Diversisporales</taxon>
        <taxon>Diversisporaceae</taxon>
        <taxon>Diversispora</taxon>
    </lineage>
</organism>